<name>A0A9D4ZEF5_ADICA</name>
<dbReference type="AlphaFoldDB" id="A0A9D4ZEF5"/>
<evidence type="ECO:0000313" key="1">
    <source>
        <dbReference type="EMBL" id="KAI5072339.1"/>
    </source>
</evidence>
<gene>
    <name evidence="1" type="ORF">GOP47_0012445</name>
</gene>
<sequence length="68" mass="7702">MALSCVMLPSRSYRKLRSRTHVAGYGGLQRRERCGGTPRGYLPIQVGETSQRFFVKAHLNGRPVKGRR</sequence>
<accession>A0A9D4ZEF5</accession>
<dbReference type="EMBL" id="JABFUD020000012">
    <property type="protein sequence ID" value="KAI5072339.1"/>
    <property type="molecule type" value="Genomic_DNA"/>
</dbReference>
<organism evidence="1 2">
    <name type="scientific">Adiantum capillus-veneris</name>
    <name type="common">Maidenhair fern</name>
    <dbReference type="NCBI Taxonomy" id="13818"/>
    <lineage>
        <taxon>Eukaryota</taxon>
        <taxon>Viridiplantae</taxon>
        <taxon>Streptophyta</taxon>
        <taxon>Embryophyta</taxon>
        <taxon>Tracheophyta</taxon>
        <taxon>Polypodiopsida</taxon>
        <taxon>Polypodiidae</taxon>
        <taxon>Polypodiales</taxon>
        <taxon>Pteridineae</taxon>
        <taxon>Pteridaceae</taxon>
        <taxon>Vittarioideae</taxon>
        <taxon>Adiantum</taxon>
    </lineage>
</organism>
<dbReference type="Proteomes" id="UP000886520">
    <property type="component" value="Chromosome 12"/>
</dbReference>
<evidence type="ECO:0000313" key="2">
    <source>
        <dbReference type="Proteomes" id="UP000886520"/>
    </source>
</evidence>
<reference evidence="1" key="1">
    <citation type="submission" date="2021-01" db="EMBL/GenBank/DDBJ databases">
        <title>Adiantum capillus-veneris genome.</title>
        <authorList>
            <person name="Fang Y."/>
            <person name="Liao Q."/>
        </authorList>
    </citation>
    <scope>NUCLEOTIDE SEQUENCE</scope>
    <source>
        <strain evidence="1">H3</strain>
        <tissue evidence="1">Leaf</tissue>
    </source>
</reference>
<protein>
    <submittedName>
        <fullName evidence="1">Uncharacterized protein</fullName>
    </submittedName>
</protein>
<keyword evidence="2" id="KW-1185">Reference proteome</keyword>
<comment type="caution">
    <text evidence="1">The sequence shown here is derived from an EMBL/GenBank/DDBJ whole genome shotgun (WGS) entry which is preliminary data.</text>
</comment>
<proteinExistence type="predicted"/>